<dbReference type="InterPro" id="IPR008030">
    <property type="entry name" value="NmrA-like"/>
</dbReference>
<dbReference type="EMBL" id="MU001843">
    <property type="protein sequence ID" value="KAF2795981.1"/>
    <property type="molecule type" value="Genomic_DNA"/>
</dbReference>
<keyword evidence="1" id="KW-0521">NADP</keyword>
<accession>A0A6A6XHV4</accession>
<evidence type="ECO:0000259" key="3">
    <source>
        <dbReference type="Pfam" id="PF05368"/>
    </source>
</evidence>
<dbReference type="AlphaFoldDB" id="A0A6A6XHV4"/>
<dbReference type="OrthoDB" id="419598at2759"/>
<keyword evidence="5" id="KW-1185">Reference proteome</keyword>
<name>A0A6A6XHV4_9PLEO</name>
<dbReference type="PANTHER" id="PTHR47706:SF11">
    <property type="entry name" value="ISOFLAVONE REDUCTASE FAMILY PROTEIN (AFU_ORTHOLOGUE AFUA_1G12510)"/>
    <property type="match status" value="1"/>
</dbReference>
<evidence type="ECO:0000313" key="5">
    <source>
        <dbReference type="Proteomes" id="UP000799757"/>
    </source>
</evidence>
<keyword evidence="2" id="KW-0560">Oxidoreductase</keyword>
<gene>
    <name evidence="4" type="ORF">K505DRAFT_5794</name>
</gene>
<dbReference type="SUPFAM" id="SSF51735">
    <property type="entry name" value="NAD(P)-binding Rossmann-fold domains"/>
    <property type="match status" value="1"/>
</dbReference>
<dbReference type="PANTHER" id="PTHR47706">
    <property type="entry name" value="NMRA-LIKE FAMILY PROTEIN"/>
    <property type="match status" value="1"/>
</dbReference>
<proteinExistence type="predicted"/>
<dbReference type="Gene3D" id="3.90.25.10">
    <property type="entry name" value="UDP-galactose 4-epimerase, domain 1"/>
    <property type="match status" value="1"/>
</dbReference>
<dbReference type="GO" id="GO:0016491">
    <property type="term" value="F:oxidoreductase activity"/>
    <property type="evidence" value="ECO:0007669"/>
    <property type="project" value="UniProtKB-KW"/>
</dbReference>
<reference evidence="4" key="1">
    <citation type="journal article" date="2020" name="Stud. Mycol.">
        <title>101 Dothideomycetes genomes: a test case for predicting lifestyles and emergence of pathogens.</title>
        <authorList>
            <person name="Haridas S."/>
            <person name="Albert R."/>
            <person name="Binder M."/>
            <person name="Bloem J."/>
            <person name="Labutti K."/>
            <person name="Salamov A."/>
            <person name="Andreopoulos B."/>
            <person name="Baker S."/>
            <person name="Barry K."/>
            <person name="Bills G."/>
            <person name="Bluhm B."/>
            <person name="Cannon C."/>
            <person name="Castanera R."/>
            <person name="Culley D."/>
            <person name="Daum C."/>
            <person name="Ezra D."/>
            <person name="Gonzalez J."/>
            <person name="Henrissat B."/>
            <person name="Kuo A."/>
            <person name="Liang C."/>
            <person name="Lipzen A."/>
            <person name="Lutzoni F."/>
            <person name="Magnuson J."/>
            <person name="Mondo S."/>
            <person name="Nolan M."/>
            <person name="Ohm R."/>
            <person name="Pangilinan J."/>
            <person name="Park H.-J."/>
            <person name="Ramirez L."/>
            <person name="Alfaro M."/>
            <person name="Sun H."/>
            <person name="Tritt A."/>
            <person name="Yoshinaga Y."/>
            <person name="Zwiers L.-H."/>
            <person name="Turgeon B."/>
            <person name="Goodwin S."/>
            <person name="Spatafora J."/>
            <person name="Crous P."/>
            <person name="Grigoriev I."/>
        </authorList>
    </citation>
    <scope>NUCLEOTIDE SEQUENCE</scope>
    <source>
        <strain evidence="4">CBS 109.77</strain>
    </source>
</reference>
<dbReference type="InterPro" id="IPR051609">
    <property type="entry name" value="NmrA/Isoflavone_reductase-like"/>
</dbReference>
<dbReference type="Pfam" id="PF05368">
    <property type="entry name" value="NmrA"/>
    <property type="match status" value="1"/>
</dbReference>
<organism evidence="4 5">
    <name type="scientific">Melanomma pulvis-pyrius CBS 109.77</name>
    <dbReference type="NCBI Taxonomy" id="1314802"/>
    <lineage>
        <taxon>Eukaryota</taxon>
        <taxon>Fungi</taxon>
        <taxon>Dikarya</taxon>
        <taxon>Ascomycota</taxon>
        <taxon>Pezizomycotina</taxon>
        <taxon>Dothideomycetes</taxon>
        <taxon>Pleosporomycetidae</taxon>
        <taxon>Pleosporales</taxon>
        <taxon>Melanommataceae</taxon>
        <taxon>Melanomma</taxon>
    </lineage>
</organism>
<sequence length="326" mass="35396">MATSPVPSKILLFGATGVIGKFILEQLIEAKPAFEKIGIFTSPGTAEKKADAIKKLKERGVEVVVGDVNSEEDVKKAYEAYNTVISALGRSVILTQIPLLTLASASPTIHTFYPSEYGTDIEYDASSAAEKPHQLKLQVRKHIREHIANLHITYLVTGPYSDLFIGKMGGAAAATGTFDVAGKKAVLLGNGEGEVSLTTMRDVGVLLVAALRTPYAPSSSPRVLKVNSFTTTPAAILAEFERQTGGEKWDVTYTELGELRRLEKEALEKGDPIATVYTLRRIWGEGGTLYKERDNGRVGEPEVETLEEQVRKAVEREVSAFQSGEL</sequence>
<dbReference type="Proteomes" id="UP000799757">
    <property type="component" value="Unassembled WGS sequence"/>
</dbReference>
<feature type="domain" description="NmrA-like" evidence="3">
    <location>
        <begin position="8"/>
        <end position="246"/>
    </location>
</feature>
<dbReference type="InterPro" id="IPR036291">
    <property type="entry name" value="NAD(P)-bd_dom_sf"/>
</dbReference>
<protein>
    <submittedName>
        <fullName evidence="4">Isoflavone reductase family protein</fullName>
    </submittedName>
</protein>
<evidence type="ECO:0000256" key="2">
    <source>
        <dbReference type="ARBA" id="ARBA00023002"/>
    </source>
</evidence>
<dbReference type="Gene3D" id="3.40.50.720">
    <property type="entry name" value="NAD(P)-binding Rossmann-like Domain"/>
    <property type="match status" value="1"/>
</dbReference>
<evidence type="ECO:0000256" key="1">
    <source>
        <dbReference type="ARBA" id="ARBA00022857"/>
    </source>
</evidence>
<evidence type="ECO:0000313" key="4">
    <source>
        <dbReference type="EMBL" id="KAF2795981.1"/>
    </source>
</evidence>